<keyword evidence="9" id="KW-0547">Nucleotide-binding</keyword>
<evidence type="ECO:0000256" key="7">
    <source>
        <dbReference type="ARBA" id="ARBA00022679"/>
    </source>
</evidence>
<dbReference type="InterPro" id="IPR003594">
    <property type="entry name" value="HATPase_dom"/>
</dbReference>
<evidence type="ECO:0000256" key="8">
    <source>
        <dbReference type="ARBA" id="ARBA00022692"/>
    </source>
</evidence>
<dbReference type="Gene3D" id="3.30.450.20">
    <property type="entry name" value="PAS domain"/>
    <property type="match status" value="2"/>
</dbReference>
<dbReference type="PROSITE" id="PS50109">
    <property type="entry name" value="HIS_KIN"/>
    <property type="match status" value="1"/>
</dbReference>
<dbReference type="InterPro" id="IPR033479">
    <property type="entry name" value="dCache_1"/>
</dbReference>
<dbReference type="GeneID" id="61529324"/>
<accession>A0A192A5Y6</accession>
<evidence type="ECO:0000256" key="3">
    <source>
        <dbReference type="ARBA" id="ARBA00012438"/>
    </source>
</evidence>
<evidence type="ECO:0000256" key="11">
    <source>
        <dbReference type="ARBA" id="ARBA00022840"/>
    </source>
</evidence>
<evidence type="ECO:0000256" key="1">
    <source>
        <dbReference type="ARBA" id="ARBA00000085"/>
    </source>
</evidence>
<dbReference type="SUPFAM" id="SSF103190">
    <property type="entry name" value="Sensory domain-like"/>
    <property type="match status" value="1"/>
</dbReference>
<dbReference type="InterPro" id="IPR036097">
    <property type="entry name" value="HisK_dim/P_sf"/>
</dbReference>
<keyword evidence="6" id="KW-0597">Phosphoprotein</keyword>
<organism evidence="16 17">
    <name type="scientific">Ralstonia insidiosa</name>
    <dbReference type="NCBI Taxonomy" id="190721"/>
    <lineage>
        <taxon>Bacteria</taxon>
        <taxon>Pseudomonadati</taxon>
        <taxon>Pseudomonadota</taxon>
        <taxon>Betaproteobacteria</taxon>
        <taxon>Burkholderiales</taxon>
        <taxon>Burkholderiaceae</taxon>
        <taxon>Ralstonia</taxon>
    </lineage>
</organism>
<dbReference type="FunFam" id="3.30.450.20:FF:000127">
    <property type="entry name" value="C4-dicarboxylate transport sensor protein"/>
    <property type="match status" value="1"/>
</dbReference>
<keyword evidence="4" id="KW-1003">Cell membrane</keyword>
<comment type="catalytic activity">
    <reaction evidence="1">
        <text>ATP + protein L-histidine = ADP + protein N-phospho-L-histidine.</text>
        <dbReference type="EC" id="2.7.13.3"/>
    </reaction>
</comment>
<evidence type="ECO:0000256" key="13">
    <source>
        <dbReference type="ARBA" id="ARBA00023012"/>
    </source>
</evidence>
<evidence type="ECO:0000256" key="5">
    <source>
        <dbReference type="ARBA" id="ARBA00022519"/>
    </source>
</evidence>
<dbReference type="InterPro" id="IPR005467">
    <property type="entry name" value="His_kinase_dom"/>
</dbReference>
<dbReference type="RefSeq" id="WP_064808545.1">
    <property type="nucleotide sequence ID" value="NZ_CP016023.1"/>
</dbReference>
<evidence type="ECO:0000256" key="2">
    <source>
        <dbReference type="ARBA" id="ARBA00004429"/>
    </source>
</evidence>
<keyword evidence="5" id="KW-0997">Cell inner membrane</keyword>
<dbReference type="GO" id="GO:0005524">
    <property type="term" value="F:ATP binding"/>
    <property type="evidence" value="ECO:0007669"/>
    <property type="project" value="UniProtKB-KW"/>
</dbReference>
<dbReference type="STRING" id="190721.ACS15_5464"/>
<gene>
    <name evidence="16" type="ORF">A9Y76_25095</name>
</gene>
<dbReference type="InterPro" id="IPR004358">
    <property type="entry name" value="Sig_transdc_His_kin-like_C"/>
</dbReference>
<dbReference type="FunFam" id="1.10.287.130:FF:000049">
    <property type="entry name" value="C4-dicarboxylate transport sensor protein DctB"/>
    <property type="match status" value="1"/>
</dbReference>
<keyword evidence="10" id="KW-0418">Kinase</keyword>
<dbReference type="InterPro" id="IPR003661">
    <property type="entry name" value="HisK_dim/P_dom"/>
</dbReference>
<evidence type="ECO:0000256" key="9">
    <source>
        <dbReference type="ARBA" id="ARBA00022741"/>
    </source>
</evidence>
<keyword evidence="11" id="KW-0067">ATP-binding</keyword>
<dbReference type="OrthoDB" id="9772100at2"/>
<keyword evidence="14" id="KW-0472">Membrane</keyword>
<dbReference type="Pfam" id="PF00512">
    <property type="entry name" value="HisKA"/>
    <property type="match status" value="1"/>
</dbReference>
<dbReference type="Gene3D" id="1.10.287.130">
    <property type="match status" value="1"/>
</dbReference>
<comment type="subcellular location">
    <subcellularLocation>
        <location evidence="2">Cell inner membrane</location>
        <topology evidence="2">Multi-pass membrane protein</topology>
    </subcellularLocation>
</comment>
<dbReference type="GO" id="GO:0005886">
    <property type="term" value="C:plasma membrane"/>
    <property type="evidence" value="ECO:0007669"/>
    <property type="project" value="UniProtKB-SubCell"/>
</dbReference>
<keyword evidence="8" id="KW-0812">Transmembrane</keyword>
<dbReference type="SMART" id="SM00388">
    <property type="entry name" value="HisKA"/>
    <property type="match status" value="1"/>
</dbReference>
<dbReference type="Pfam" id="PF02518">
    <property type="entry name" value="HATPase_c"/>
    <property type="match status" value="1"/>
</dbReference>
<dbReference type="CDD" id="cd00082">
    <property type="entry name" value="HisKA"/>
    <property type="match status" value="1"/>
</dbReference>
<evidence type="ECO:0000256" key="10">
    <source>
        <dbReference type="ARBA" id="ARBA00022777"/>
    </source>
</evidence>
<proteinExistence type="predicted"/>
<dbReference type="EC" id="2.7.13.3" evidence="3"/>
<dbReference type="InterPro" id="IPR029151">
    <property type="entry name" value="Sensor-like_sf"/>
</dbReference>
<dbReference type="Gene3D" id="3.30.565.10">
    <property type="entry name" value="Histidine kinase-like ATPase, C-terminal domain"/>
    <property type="match status" value="1"/>
</dbReference>
<dbReference type="SUPFAM" id="SSF55874">
    <property type="entry name" value="ATPase domain of HSP90 chaperone/DNA topoisomerase II/histidine kinase"/>
    <property type="match status" value="1"/>
</dbReference>
<name>A0A192A5Y6_9RALS</name>
<keyword evidence="7" id="KW-0808">Transferase</keyword>
<keyword evidence="13" id="KW-0902">Two-component regulatory system</keyword>
<reference evidence="17" key="1">
    <citation type="submission" date="2016-06" db="EMBL/GenBank/DDBJ databases">
        <authorList>
            <person name="Xu Y."/>
            <person name="Nagy A."/>
            <person name="Yan X."/>
            <person name="Kim S.W."/>
            <person name="Haley B."/>
            <person name="Liu N.T."/>
            <person name="Nou X."/>
        </authorList>
    </citation>
    <scope>NUCLEOTIDE SEQUENCE [LARGE SCALE GENOMIC DNA]</scope>
    <source>
        <strain evidence="17">ATCC 49129</strain>
    </source>
</reference>
<evidence type="ECO:0000256" key="6">
    <source>
        <dbReference type="ARBA" id="ARBA00022553"/>
    </source>
</evidence>
<evidence type="ECO:0000256" key="15">
    <source>
        <dbReference type="ARBA" id="ARBA00073143"/>
    </source>
</evidence>
<dbReference type="GO" id="GO:0000155">
    <property type="term" value="F:phosphorelay sensor kinase activity"/>
    <property type="evidence" value="ECO:0007669"/>
    <property type="project" value="InterPro"/>
</dbReference>
<evidence type="ECO:0000256" key="12">
    <source>
        <dbReference type="ARBA" id="ARBA00022989"/>
    </source>
</evidence>
<dbReference type="Proteomes" id="UP000078572">
    <property type="component" value="Chromosome 2"/>
</dbReference>
<dbReference type="PRINTS" id="PR00344">
    <property type="entry name" value="BCTRLSENSOR"/>
</dbReference>
<dbReference type="EMBL" id="CP016023">
    <property type="protein sequence ID" value="ANJ75753.1"/>
    <property type="molecule type" value="Genomic_DNA"/>
</dbReference>
<evidence type="ECO:0000256" key="14">
    <source>
        <dbReference type="ARBA" id="ARBA00023136"/>
    </source>
</evidence>
<dbReference type="PANTHER" id="PTHR43065:SF46">
    <property type="entry name" value="C4-DICARBOXYLATE TRANSPORT SENSOR PROTEIN DCTB"/>
    <property type="match status" value="1"/>
</dbReference>
<dbReference type="PIRSF" id="PIRSF036431">
    <property type="entry name" value="STHK_DctB"/>
    <property type="match status" value="1"/>
</dbReference>
<sequence length="639" mass="69041">MTQPDGHADLAHPARGRGWRLAVALAMAACCAAAGWGAYAIALQRYVATRAEEAGQRTTYYAQNLRSTLARYESLPRLAALEHVLHVALLQDAQAGDATMRRAANAYLKEVQAATDLAAAHLINTTGLTIAASNWDLPTSFVGQNYAFRPYFAEAMREGLGRFYGVGNTTGETGYFVAAPVREDAKPIGVVVVKVNLDAFEASLSRSGDTVLLVDRHGVIFLSSVPEWKYRTLGTLSPEQQTALDATRQYAPHSLTPLDTQAGGVPFSADQPPQTVRVALPGKSASTLRVQYRPVGLLGWQVAVLIDPRDEQRTALVAGASAAFAMALVFSVFVALRLRTRRREEQRRARAALREVQRDLEARIAQRTAELTSANTALASKVEALDAAQRILRETRDAAVQAGKLAVLGQMAAGITHELNQPLTALTTLSDNANQLAERGRIDEVRGNLTHISQLAERMGRIVSHIKAFSRKGARGDEARAAVSVDETIRQALMLVETRRRQVGVTVTAPPVPPDLAVWANAVRLEQVLVNLIRNAIDAMAETSQPESAAVHVRVEPIENWVRITVRDFGPGIPPDVLPRLFEPFFTTKDDGLGLGLGLAISLAIIEDFGGRLVGQNADDGAGGAEFVIELERVVKPHA</sequence>
<protein>
    <recommendedName>
        <fullName evidence="15">C4-dicarboxylate transport sensor protein DctB</fullName>
        <ecNumber evidence="3">2.7.13.3</ecNumber>
    </recommendedName>
</protein>
<keyword evidence="17" id="KW-1185">Reference proteome</keyword>
<dbReference type="PANTHER" id="PTHR43065">
    <property type="entry name" value="SENSOR HISTIDINE KINASE"/>
    <property type="match status" value="1"/>
</dbReference>
<evidence type="ECO:0000313" key="17">
    <source>
        <dbReference type="Proteomes" id="UP000078572"/>
    </source>
</evidence>
<evidence type="ECO:0000313" key="16">
    <source>
        <dbReference type="EMBL" id="ANJ75753.1"/>
    </source>
</evidence>
<dbReference type="Pfam" id="PF02743">
    <property type="entry name" value="dCache_1"/>
    <property type="match status" value="1"/>
</dbReference>
<dbReference type="SUPFAM" id="SSF47384">
    <property type="entry name" value="Homodimeric domain of signal transducing histidine kinase"/>
    <property type="match status" value="1"/>
</dbReference>
<dbReference type="InterPro" id="IPR036890">
    <property type="entry name" value="HATPase_C_sf"/>
</dbReference>
<dbReference type="AlphaFoldDB" id="A0A192A5Y6"/>
<dbReference type="InterPro" id="IPR017055">
    <property type="entry name" value="Sig_transdc_His_kinase_DctB"/>
</dbReference>
<dbReference type="SMART" id="SM00387">
    <property type="entry name" value="HATPase_c"/>
    <property type="match status" value="1"/>
</dbReference>
<evidence type="ECO:0000256" key="4">
    <source>
        <dbReference type="ARBA" id="ARBA00022475"/>
    </source>
</evidence>
<keyword evidence="12" id="KW-1133">Transmembrane helix</keyword>